<comment type="caution">
    <text evidence="2">The sequence shown here is derived from an EMBL/GenBank/DDBJ whole genome shotgun (WGS) entry which is preliminary data.</text>
</comment>
<proteinExistence type="predicted"/>
<feature type="domain" description="HNH nuclease" evidence="1">
    <location>
        <begin position="193"/>
        <end position="245"/>
    </location>
</feature>
<evidence type="ECO:0000313" key="3">
    <source>
        <dbReference type="Proteomes" id="UP000026249"/>
    </source>
</evidence>
<keyword evidence="3" id="KW-1185">Reference proteome</keyword>
<dbReference type="Pfam" id="PF13391">
    <property type="entry name" value="HNH_2"/>
    <property type="match status" value="1"/>
</dbReference>
<dbReference type="GO" id="GO:0004519">
    <property type="term" value="F:endonuclease activity"/>
    <property type="evidence" value="ECO:0007669"/>
    <property type="project" value="UniProtKB-KW"/>
</dbReference>
<protein>
    <submittedName>
        <fullName evidence="2">Restriction endonuclease</fullName>
    </submittedName>
</protein>
<dbReference type="AlphaFoldDB" id="A0A037ZI35"/>
<organism evidence="2 3">
    <name type="scientific">Actibacterium mucosum KCTC 23349</name>
    <dbReference type="NCBI Taxonomy" id="1454373"/>
    <lineage>
        <taxon>Bacteria</taxon>
        <taxon>Pseudomonadati</taxon>
        <taxon>Pseudomonadota</taxon>
        <taxon>Alphaproteobacteria</taxon>
        <taxon>Rhodobacterales</taxon>
        <taxon>Roseobacteraceae</taxon>
        <taxon>Actibacterium</taxon>
    </lineage>
</organism>
<evidence type="ECO:0000313" key="2">
    <source>
        <dbReference type="EMBL" id="KAJ55778.1"/>
    </source>
</evidence>
<keyword evidence="2" id="KW-0540">Nuclease</keyword>
<keyword evidence="2" id="KW-0255">Endonuclease</keyword>
<evidence type="ECO:0000259" key="1">
    <source>
        <dbReference type="Pfam" id="PF13391"/>
    </source>
</evidence>
<accession>A0A037ZI35</accession>
<reference evidence="2 3" key="1">
    <citation type="submission" date="2014-03" db="EMBL/GenBank/DDBJ databases">
        <title>Draft Genome Sequence of Actibacterium mucosum KCTC 23349, a Marine Alphaproteobacterium with Complex Ionic Requirements Isolated from Mediterranean Seawater at Malvarrosa Beach, Valencia, Spain.</title>
        <authorList>
            <person name="Arahal D.R."/>
            <person name="Shao Z."/>
            <person name="Lai Q."/>
            <person name="Pujalte M.J."/>
        </authorList>
    </citation>
    <scope>NUCLEOTIDE SEQUENCE [LARGE SCALE GENOMIC DNA]</scope>
    <source>
        <strain evidence="2 3">KCTC 23349</strain>
    </source>
</reference>
<dbReference type="RefSeq" id="WP_035257708.1">
    <property type="nucleotide sequence ID" value="NZ_JFKE01000003.1"/>
</dbReference>
<name>A0A037ZI35_9RHOB</name>
<sequence length="299" mass="33850">MAFGIFIHRSDSIYEDIPSERYQFPKQYLSRAQQCEGDWIVYLEPSKVKETKGYFAVAKVQEIIPDPRRPDMFLAVIEPGTYLDFGDPVSFRDENSIIERGLLNDQGKISGRAQAAVRTLSAEDFTRIVERGLGRDEDILPRVGDSMQLPGFQDAQTSFQHMPARERVNQLTNRAVRDRNFRKNVLRTYGERCAITGLRLINGGGRAEVEAAHIRPVEHDGPDIVSNGLALSGTAHWMFDRGLVGLADDLTILVSRQSNDIEAVTSMFNSSGKILVPDRLANRPRTEFVTWHRENCFKH</sequence>
<gene>
    <name evidence="2" type="ORF">ACMU_08345</name>
</gene>
<dbReference type="STRING" id="1454373.ACMU_08345"/>
<dbReference type="OrthoDB" id="7181882at2"/>
<keyword evidence="2" id="KW-0378">Hydrolase</keyword>
<dbReference type="EMBL" id="JFKE01000003">
    <property type="protein sequence ID" value="KAJ55778.1"/>
    <property type="molecule type" value="Genomic_DNA"/>
</dbReference>
<dbReference type="Proteomes" id="UP000026249">
    <property type="component" value="Unassembled WGS sequence"/>
</dbReference>
<dbReference type="InterPro" id="IPR003615">
    <property type="entry name" value="HNH_nuc"/>
</dbReference>